<evidence type="ECO:0000256" key="1">
    <source>
        <dbReference type="ARBA" id="ARBA00006832"/>
    </source>
</evidence>
<dbReference type="PANTHER" id="PTHR13275:SF4">
    <property type="entry name" value="VACUOLAR PROTEIN SORTING-ASSOCIATED PROTEIN 72 HOMOLOG"/>
    <property type="match status" value="1"/>
</dbReference>
<organism evidence="4 5">
    <name type="scientific">Tribonema minus</name>
    <dbReference type="NCBI Taxonomy" id="303371"/>
    <lineage>
        <taxon>Eukaryota</taxon>
        <taxon>Sar</taxon>
        <taxon>Stramenopiles</taxon>
        <taxon>Ochrophyta</taxon>
        <taxon>PX clade</taxon>
        <taxon>Xanthophyceae</taxon>
        <taxon>Tribonematales</taxon>
        <taxon>Tribonemataceae</taxon>
        <taxon>Tribonema</taxon>
    </lineage>
</organism>
<feature type="region of interest" description="Disordered" evidence="2">
    <location>
        <begin position="203"/>
        <end position="260"/>
    </location>
</feature>
<feature type="region of interest" description="Disordered" evidence="2">
    <location>
        <begin position="1"/>
        <end position="189"/>
    </location>
</feature>
<comment type="similarity">
    <text evidence="1">Belongs to the VPS72/YL1 family.</text>
</comment>
<comment type="caution">
    <text evidence="4">The sequence shown here is derived from an EMBL/GenBank/DDBJ whole genome shotgun (WGS) entry which is preliminary data.</text>
</comment>
<gene>
    <name evidence="4" type="ORF">JKP88DRAFT_348257</name>
</gene>
<dbReference type="AlphaFoldDB" id="A0A836CH45"/>
<feature type="compositionally biased region" description="Basic and acidic residues" evidence="2">
    <location>
        <begin position="220"/>
        <end position="230"/>
    </location>
</feature>
<keyword evidence="5" id="KW-1185">Reference proteome</keyword>
<feature type="compositionally biased region" description="Basic and acidic residues" evidence="2">
    <location>
        <begin position="241"/>
        <end position="253"/>
    </location>
</feature>
<evidence type="ECO:0000313" key="5">
    <source>
        <dbReference type="Proteomes" id="UP000664859"/>
    </source>
</evidence>
<dbReference type="Pfam" id="PF08265">
    <property type="entry name" value="YL1_C"/>
    <property type="match status" value="1"/>
</dbReference>
<feature type="domain" description="Vps72/YL1 C-terminal" evidence="3">
    <location>
        <begin position="311"/>
        <end position="340"/>
    </location>
</feature>
<evidence type="ECO:0000313" key="4">
    <source>
        <dbReference type="EMBL" id="KAG5185727.1"/>
    </source>
</evidence>
<reference evidence="4" key="1">
    <citation type="submission" date="2021-02" db="EMBL/GenBank/DDBJ databases">
        <title>First Annotated Genome of the Yellow-green Alga Tribonema minus.</title>
        <authorList>
            <person name="Mahan K.M."/>
        </authorList>
    </citation>
    <scope>NUCLEOTIDE SEQUENCE</scope>
    <source>
        <strain evidence="4">UTEX B ZZ1240</strain>
    </source>
</reference>
<dbReference type="GO" id="GO:0005634">
    <property type="term" value="C:nucleus"/>
    <property type="evidence" value="ECO:0007669"/>
    <property type="project" value="TreeGrafter"/>
</dbReference>
<sequence>MAALKRKQRELEEATAAQSAELIGEDADADQEFWGQDAWKEDESEYSTEAEEQDVFDSDFNESEESGGEDEEQSEESGGEDEEQVEVYSEVRGQGSQNKGSGGEDDEQEPKKPKAPPKKKAVEAAALGEGGEDVGAGDVTAMDDLGGYAPERSMRTTTKTKTEVSAKVREQGLRQAQRKGAEQQPQAAARAFRLTQEQMLLEAASETEHANTNWVAQQRRLAEEAQDGEHASTNGVAQQRRPAEEAQQRRLAEEAQDLETQPRQHMPFISRFYSKRGAPCTVTFPAVDLVPSVLKGPHPAPITPQQRAQRTLCKVTGRPAKYRDSLTGYPFADAAAFRELRRRYGAAPTPTPAESSLAAPYLAAAEHTPLRAAALPAKPSTKGKGRPKGARGGKRGGKGGRGGGRKAAHSCLIAR</sequence>
<feature type="compositionally biased region" description="Acidic residues" evidence="2">
    <location>
        <begin position="40"/>
        <end position="85"/>
    </location>
</feature>
<dbReference type="InterPro" id="IPR046757">
    <property type="entry name" value="YL1_N"/>
</dbReference>
<dbReference type="PANTHER" id="PTHR13275">
    <property type="entry name" value="YL-1 PROTEIN TRANSCRIPTION FACTOR-LIKE 1"/>
    <property type="match status" value="1"/>
</dbReference>
<accession>A0A836CH45</accession>
<feature type="compositionally biased region" description="Basic residues" evidence="2">
    <location>
        <begin position="381"/>
        <end position="408"/>
    </location>
</feature>
<feature type="region of interest" description="Disordered" evidence="2">
    <location>
        <begin position="371"/>
        <end position="415"/>
    </location>
</feature>
<dbReference type="EMBL" id="JAFCMP010000124">
    <property type="protein sequence ID" value="KAG5185727.1"/>
    <property type="molecule type" value="Genomic_DNA"/>
</dbReference>
<dbReference type="InterPro" id="IPR013272">
    <property type="entry name" value="Vps72/YL1_C"/>
</dbReference>
<dbReference type="SMART" id="SM00993">
    <property type="entry name" value="YL1_C"/>
    <property type="match status" value="1"/>
</dbReference>
<evidence type="ECO:0000259" key="3">
    <source>
        <dbReference type="SMART" id="SM00993"/>
    </source>
</evidence>
<feature type="compositionally biased region" description="Basic and acidic residues" evidence="2">
    <location>
        <begin position="160"/>
        <end position="172"/>
    </location>
</feature>
<name>A0A836CH45_9STRA</name>
<dbReference type="OrthoDB" id="206671at2759"/>
<proteinExistence type="inferred from homology"/>
<dbReference type="Proteomes" id="UP000664859">
    <property type="component" value="Unassembled WGS sequence"/>
</dbReference>
<protein>
    <recommendedName>
        <fullName evidence="3">Vps72/YL1 C-terminal domain-containing protein</fullName>
    </recommendedName>
</protein>
<evidence type="ECO:0000256" key="2">
    <source>
        <dbReference type="SAM" id="MobiDB-lite"/>
    </source>
</evidence>
<dbReference type="Pfam" id="PF05764">
    <property type="entry name" value="YL1"/>
    <property type="match status" value="1"/>
</dbReference>